<comment type="similarity">
    <text evidence="8">Belongs to the methyl-accepting chemotaxis (MCP) protein family.</text>
</comment>
<dbReference type="PANTHER" id="PTHR32089:SF112">
    <property type="entry name" value="LYSOZYME-LIKE PROTEIN-RELATED"/>
    <property type="match status" value="1"/>
</dbReference>
<keyword evidence="4 11" id="KW-0812">Transmembrane</keyword>
<dbReference type="GO" id="GO:0005886">
    <property type="term" value="C:plasma membrane"/>
    <property type="evidence" value="ECO:0007669"/>
    <property type="project" value="UniProtKB-SubCell"/>
</dbReference>
<evidence type="ECO:0000313" key="15">
    <source>
        <dbReference type="Proteomes" id="UP000185669"/>
    </source>
</evidence>
<dbReference type="Proteomes" id="UP000185669">
    <property type="component" value="Unassembled WGS sequence"/>
</dbReference>
<sequence length="647" mass="70965">MFFKKSFKLKLMLVVFILMLIPLGIYTYVTLSNSVKNQTEAAFKSNLELALGFKSEIDRILDYAEEPVDIAARTQILSSMQTEEMRNLLLKTVEYNSYIDGIAVYNSGNEEIFSENIKVKNENDLMAQGKDYSDIFINDRGEAELIYRVPVRSDGENSGMIYAQINLSVLSRISDDSNLGENSFAFVVNDQGQVIGHPDSELVQNKENLSNISVVAEVINGTQGSGEYTYQGEDKFASFTPVERTGWGVIVQLPRDQVFTGLIDQLIASSTVIIISLVIALIITYFAAGYVTKPILNAVNFAKKIAAGKLNIEQLQVKSADEIGDLSRALNLMQDNLRSTMTEIDRMSQDIASSSQELSAAGTQLSRSAEDVGSSVQNLASGAEEQTAQITDMNHNMGELNDQIEDVESAAFEMDQASKIVVENIEQGNKKVNLTITRVNEVKRDSNEVASTISALDRLSKQIGEIVEFIGNISDQTNLLALNAAIEAARAGEAGRGFSVVADEIRELAEESSGATERITKIINEIQSEVEKAVSRMEENAETVEESVDAINSTEEVFDQIEAASDQFRTIVKRLKSNAQKMADNSEYLENSMSEVASVSEEFAASSQQVAATGEEQLAATEEVSSSAERLAKIAEKLEADLDQFEL</sequence>
<dbReference type="Gene3D" id="1.10.287.950">
    <property type="entry name" value="Methyl-accepting chemotaxis protein"/>
    <property type="match status" value="1"/>
</dbReference>
<evidence type="ECO:0000256" key="3">
    <source>
        <dbReference type="ARBA" id="ARBA00022500"/>
    </source>
</evidence>
<dbReference type="PROSITE" id="PS50111">
    <property type="entry name" value="CHEMOTAXIS_TRANSDUC_2"/>
    <property type="match status" value="1"/>
</dbReference>
<keyword evidence="15" id="KW-1185">Reference proteome</keyword>
<dbReference type="RefSeq" id="WP_076544091.1">
    <property type="nucleotide sequence ID" value="NZ_FTNC01000004.1"/>
</dbReference>
<dbReference type="Gene3D" id="6.10.340.10">
    <property type="match status" value="1"/>
</dbReference>
<dbReference type="GO" id="GO:0007165">
    <property type="term" value="P:signal transduction"/>
    <property type="evidence" value="ECO:0007669"/>
    <property type="project" value="UniProtKB-KW"/>
</dbReference>
<dbReference type="EMBL" id="FTNC01000004">
    <property type="protein sequence ID" value="SIQ41324.1"/>
    <property type="molecule type" value="Genomic_DNA"/>
</dbReference>
<dbReference type="CDD" id="cd11386">
    <property type="entry name" value="MCP_signal"/>
    <property type="match status" value="1"/>
</dbReference>
<evidence type="ECO:0000313" key="14">
    <source>
        <dbReference type="EMBL" id="SIQ41324.1"/>
    </source>
</evidence>
<organism evidence="14 15">
    <name type="scientific">Halanaerobium kushneri</name>
    <dbReference type="NCBI Taxonomy" id="56779"/>
    <lineage>
        <taxon>Bacteria</taxon>
        <taxon>Bacillati</taxon>
        <taxon>Bacillota</taxon>
        <taxon>Clostridia</taxon>
        <taxon>Halanaerobiales</taxon>
        <taxon>Halanaerobiaceae</taxon>
        <taxon>Halanaerobium</taxon>
    </lineage>
</organism>
<feature type="transmembrane region" description="Helical" evidence="11">
    <location>
        <begin position="266"/>
        <end position="288"/>
    </location>
</feature>
<dbReference type="CDD" id="cd12912">
    <property type="entry name" value="PDC2_MCP_like"/>
    <property type="match status" value="1"/>
</dbReference>
<evidence type="ECO:0000256" key="1">
    <source>
        <dbReference type="ARBA" id="ARBA00004651"/>
    </source>
</evidence>
<evidence type="ECO:0000256" key="6">
    <source>
        <dbReference type="ARBA" id="ARBA00023136"/>
    </source>
</evidence>
<name>A0A1N6SJU4_9FIRM</name>
<reference evidence="15" key="1">
    <citation type="submission" date="2017-01" db="EMBL/GenBank/DDBJ databases">
        <authorList>
            <person name="Varghese N."/>
            <person name="Submissions S."/>
        </authorList>
    </citation>
    <scope>NUCLEOTIDE SEQUENCE [LARGE SCALE GENOMIC DNA]</scope>
    <source>
        <strain evidence="15">ATCC 700103</strain>
    </source>
</reference>
<dbReference type="Pfam" id="PF02743">
    <property type="entry name" value="dCache_1"/>
    <property type="match status" value="1"/>
</dbReference>
<feature type="domain" description="HAMP" evidence="13">
    <location>
        <begin position="289"/>
        <end position="342"/>
    </location>
</feature>
<evidence type="ECO:0000256" key="5">
    <source>
        <dbReference type="ARBA" id="ARBA00022989"/>
    </source>
</evidence>
<dbReference type="InterPro" id="IPR003660">
    <property type="entry name" value="HAMP_dom"/>
</dbReference>
<dbReference type="SUPFAM" id="SSF58104">
    <property type="entry name" value="Methyl-accepting chemotaxis protein (MCP) signaling domain"/>
    <property type="match status" value="1"/>
</dbReference>
<evidence type="ECO:0000256" key="9">
    <source>
        <dbReference type="PROSITE-ProRule" id="PRU00284"/>
    </source>
</evidence>
<evidence type="ECO:0000256" key="8">
    <source>
        <dbReference type="ARBA" id="ARBA00029447"/>
    </source>
</evidence>
<evidence type="ECO:0000256" key="2">
    <source>
        <dbReference type="ARBA" id="ARBA00022475"/>
    </source>
</evidence>
<feature type="coiled-coil region" evidence="10">
    <location>
        <begin position="523"/>
        <end position="554"/>
    </location>
</feature>
<gene>
    <name evidence="14" type="ORF">SAMN05421834_10462</name>
</gene>
<dbReference type="PANTHER" id="PTHR32089">
    <property type="entry name" value="METHYL-ACCEPTING CHEMOTAXIS PROTEIN MCPB"/>
    <property type="match status" value="1"/>
</dbReference>
<evidence type="ECO:0000259" key="12">
    <source>
        <dbReference type="PROSITE" id="PS50111"/>
    </source>
</evidence>
<accession>A0A1N6SJU4</accession>
<dbReference type="Gene3D" id="3.30.450.20">
    <property type="entry name" value="PAS domain"/>
    <property type="match status" value="1"/>
</dbReference>
<evidence type="ECO:0000259" key="13">
    <source>
        <dbReference type="PROSITE" id="PS50885"/>
    </source>
</evidence>
<dbReference type="AlphaFoldDB" id="A0A1N6SJU4"/>
<dbReference type="SMART" id="SM00304">
    <property type="entry name" value="HAMP"/>
    <property type="match status" value="1"/>
</dbReference>
<keyword evidence="7 9" id="KW-0807">Transducer</keyword>
<keyword evidence="6 11" id="KW-0472">Membrane</keyword>
<keyword evidence="5 11" id="KW-1133">Transmembrane helix</keyword>
<evidence type="ECO:0000256" key="4">
    <source>
        <dbReference type="ARBA" id="ARBA00022692"/>
    </source>
</evidence>
<feature type="coiled-coil region" evidence="10">
    <location>
        <begin position="383"/>
        <end position="410"/>
    </location>
</feature>
<feature type="domain" description="Methyl-accepting transducer" evidence="12">
    <location>
        <begin position="361"/>
        <end position="597"/>
    </location>
</feature>
<dbReference type="STRING" id="56779.SAMN05421834_10462"/>
<dbReference type="PROSITE" id="PS50885">
    <property type="entry name" value="HAMP"/>
    <property type="match status" value="1"/>
</dbReference>
<evidence type="ECO:0000256" key="7">
    <source>
        <dbReference type="ARBA" id="ARBA00023224"/>
    </source>
</evidence>
<protein>
    <submittedName>
        <fullName evidence="14">Methyl-accepting chemotaxis protein</fullName>
    </submittedName>
</protein>
<dbReference type="GO" id="GO:0006935">
    <property type="term" value="P:chemotaxis"/>
    <property type="evidence" value="ECO:0007669"/>
    <property type="project" value="UniProtKB-KW"/>
</dbReference>
<dbReference type="SMART" id="SM00283">
    <property type="entry name" value="MA"/>
    <property type="match status" value="1"/>
</dbReference>
<keyword evidence="2" id="KW-1003">Cell membrane</keyword>
<keyword evidence="3" id="KW-0145">Chemotaxis</keyword>
<dbReference type="Pfam" id="PF00015">
    <property type="entry name" value="MCPsignal"/>
    <property type="match status" value="1"/>
</dbReference>
<dbReference type="InterPro" id="IPR004089">
    <property type="entry name" value="MCPsignal_dom"/>
</dbReference>
<dbReference type="Pfam" id="PF00672">
    <property type="entry name" value="HAMP"/>
    <property type="match status" value="1"/>
</dbReference>
<proteinExistence type="inferred from homology"/>
<dbReference type="OrthoDB" id="597657at2"/>
<keyword evidence="10" id="KW-0175">Coiled coil</keyword>
<dbReference type="CDD" id="cd06225">
    <property type="entry name" value="HAMP"/>
    <property type="match status" value="1"/>
</dbReference>
<dbReference type="InterPro" id="IPR033479">
    <property type="entry name" value="dCache_1"/>
</dbReference>
<feature type="transmembrane region" description="Helical" evidence="11">
    <location>
        <begin position="12"/>
        <end position="29"/>
    </location>
</feature>
<comment type="subcellular location">
    <subcellularLocation>
        <location evidence="1">Cell membrane</location>
        <topology evidence="1">Multi-pass membrane protein</topology>
    </subcellularLocation>
</comment>
<evidence type="ECO:0000256" key="10">
    <source>
        <dbReference type="SAM" id="Coils"/>
    </source>
</evidence>
<evidence type="ECO:0000256" key="11">
    <source>
        <dbReference type="SAM" id="Phobius"/>
    </source>
</evidence>